<reference evidence="2 4" key="2">
    <citation type="submission" date="2017-05" db="EMBL/GenBank/DDBJ databases">
        <title>Whole genome sequence of Pseudomonas putida isolate 1312 commercialized as a biostimulant.</title>
        <authorList>
            <person name="Crovadore J."/>
            <person name="Blanc P."/>
            <person name="Chablais R."/>
            <person name="Cochard B."/>
            <person name="Grizard D."/>
            <person name="Lefort F."/>
        </authorList>
    </citation>
    <scope>NUCLEOTIDE SEQUENCE [LARGE SCALE GENOMIC DNA]</scope>
    <source>
        <strain evidence="2 4">1312</strain>
    </source>
</reference>
<reference evidence="3 5" key="3">
    <citation type="submission" date="2018-03" db="EMBL/GenBank/DDBJ databases">
        <title>Draft genome of Pseudomonas putida strain KH-21-114.</title>
        <authorList>
            <person name="Yoshizawa S."/>
            <person name="Khan N.H."/>
            <person name="Nishimura M."/>
            <person name="Chiura H.X."/>
            <person name="Ogura Y."/>
            <person name="Hayashi T."/>
            <person name="Kogure K."/>
        </authorList>
    </citation>
    <scope>NUCLEOTIDE SEQUENCE [LARGE SCALE GENOMIC DNA]</scope>
    <source>
        <strain evidence="3 5">KH-21-114</strain>
    </source>
</reference>
<feature type="region of interest" description="Disordered" evidence="1">
    <location>
        <begin position="69"/>
        <end position="92"/>
    </location>
</feature>
<evidence type="ECO:0000313" key="5">
    <source>
        <dbReference type="Proteomes" id="UP000237230"/>
    </source>
</evidence>
<organism evidence="2 4">
    <name type="scientific">Pseudomonas putida</name>
    <name type="common">Arthrobacter siderocapsulatus</name>
    <dbReference type="NCBI Taxonomy" id="303"/>
    <lineage>
        <taxon>Bacteria</taxon>
        <taxon>Pseudomonadati</taxon>
        <taxon>Pseudomonadota</taxon>
        <taxon>Gammaproteobacteria</taxon>
        <taxon>Pseudomonadales</taxon>
        <taxon>Pseudomonadaceae</taxon>
        <taxon>Pseudomonas</taxon>
    </lineage>
</organism>
<dbReference type="Proteomes" id="UP000237230">
    <property type="component" value="Unassembled WGS sequence"/>
</dbReference>
<dbReference type="AlphaFoldDB" id="A0A0P7DBD6"/>
<evidence type="ECO:0000313" key="2">
    <source>
        <dbReference type="EMBL" id="OUM31362.1"/>
    </source>
</evidence>
<evidence type="ECO:0000256" key="1">
    <source>
        <dbReference type="SAM" id="MobiDB-lite"/>
    </source>
</evidence>
<dbReference type="Proteomes" id="UP000196082">
    <property type="component" value="Unassembled WGS sequence"/>
</dbReference>
<protein>
    <submittedName>
        <fullName evidence="2">TetR family transcriptional regulator</fullName>
    </submittedName>
</protein>
<dbReference type="InterPro" id="IPR009057">
    <property type="entry name" value="Homeodomain-like_sf"/>
</dbReference>
<comment type="caution">
    <text evidence="2">The sequence shown here is derived from an EMBL/GenBank/DDBJ whole genome shotgun (WGS) entry which is preliminary data.</text>
</comment>
<gene>
    <name evidence="2" type="ORF">B8W72_15345</name>
    <name evidence="3" type="ORF">BGP84_17205</name>
</gene>
<dbReference type="EMBL" id="MINH01000019">
    <property type="protein sequence ID" value="POG11385.1"/>
    <property type="molecule type" value="Genomic_DNA"/>
</dbReference>
<evidence type="ECO:0000313" key="3">
    <source>
        <dbReference type="EMBL" id="POG11385.1"/>
    </source>
</evidence>
<dbReference type="SUPFAM" id="SSF46689">
    <property type="entry name" value="Homeodomain-like"/>
    <property type="match status" value="1"/>
</dbReference>
<reference evidence="3 5" key="1">
    <citation type="submission" date="2016-08" db="EMBL/GenBank/DDBJ databases">
        <authorList>
            <person name="Seilhamer J.J."/>
        </authorList>
    </citation>
    <scope>NUCLEOTIDE SEQUENCE [LARGE SCALE GENOMIC DNA]</scope>
    <source>
        <strain evidence="3 5">KH-21-114</strain>
    </source>
</reference>
<sequence>MWRQTLDKPRKPHQDREKEILLAAAAIEKGRSKTGETKVSISAVARELGISPALIHNHYPKAAEDIRLRQGRSSRMQRDVKHDQLKEERRKSADYREEIKELRLQVAKLASLNEMLGLENRKLKAQLGNSNIVDIRKS</sequence>
<feature type="compositionally biased region" description="Basic and acidic residues" evidence="1">
    <location>
        <begin position="76"/>
        <end position="92"/>
    </location>
</feature>
<dbReference type="Gene3D" id="1.10.357.10">
    <property type="entry name" value="Tetracycline Repressor, domain 2"/>
    <property type="match status" value="1"/>
</dbReference>
<accession>A0A0P7DBD6</accession>
<evidence type="ECO:0000313" key="4">
    <source>
        <dbReference type="Proteomes" id="UP000196082"/>
    </source>
</evidence>
<name>A0A0P7DBD6_PSEPU</name>
<dbReference type="EMBL" id="NFSB01000078">
    <property type="protein sequence ID" value="OUM31362.1"/>
    <property type="molecule type" value="Genomic_DNA"/>
</dbReference>
<proteinExistence type="predicted"/>
<dbReference type="OrthoDB" id="6981409at2"/>